<dbReference type="InterPro" id="IPR002563">
    <property type="entry name" value="Flavin_Rdtase-like_dom"/>
</dbReference>
<reference evidence="6 7" key="1">
    <citation type="submission" date="2022-06" db="EMBL/GenBank/DDBJ databases">
        <title>Thiomicrohabdus sp. nov, an obligately chemolithoautotrophic, sulfur-oxidizing bacterium isolated from beach of Guanyin Mountain. Amoy.</title>
        <authorList>
            <person name="Zhu H."/>
        </authorList>
    </citation>
    <scope>NUCLEOTIDE SEQUENCE [LARGE SCALE GENOMIC DNA]</scope>
    <source>
        <strain evidence="6 7">XGS-01</strain>
    </source>
</reference>
<dbReference type="InterPro" id="IPR012349">
    <property type="entry name" value="Split_barrel_FMN-bd"/>
</dbReference>
<dbReference type="Proteomes" id="UP001222275">
    <property type="component" value="Chromosome"/>
</dbReference>
<dbReference type="SMART" id="SM00903">
    <property type="entry name" value="Flavin_Reduct"/>
    <property type="match status" value="1"/>
</dbReference>
<evidence type="ECO:0000256" key="3">
    <source>
        <dbReference type="ARBA" id="ARBA00022643"/>
    </source>
</evidence>
<organism evidence="6 7">
    <name type="scientific">Thiomicrorhabdus lithotrophica</name>
    <dbReference type="NCBI Taxonomy" id="2949997"/>
    <lineage>
        <taxon>Bacteria</taxon>
        <taxon>Pseudomonadati</taxon>
        <taxon>Pseudomonadota</taxon>
        <taxon>Gammaproteobacteria</taxon>
        <taxon>Thiotrichales</taxon>
        <taxon>Piscirickettsiaceae</taxon>
        <taxon>Thiomicrorhabdus</taxon>
    </lineage>
</organism>
<dbReference type="Pfam" id="PF01613">
    <property type="entry name" value="Flavin_Reduct"/>
    <property type="match status" value="1"/>
</dbReference>
<comment type="cofactor">
    <cofactor evidence="1">
        <name>FMN</name>
        <dbReference type="ChEBI" id="CHEBI:58210"/>
    </cofactor>
</comment>
<evidence type="ECO:0000259" key="5">
    <source>
        <dbReference type="SMART" id="SM00903"/>
    </source>
</evidence>
<dbReference type="RefSeq" id="WP_275594967.1">
    <property type="nucleotide sequence ID" value="NZ_CP102381.1"/>
</dbReference>
<keyword evidence="7" id="KW-1185">Reference proteome</keyword>
<sequence>MFYETESLLPLKLYQLLVGGIIPRPIAWVSSQSTNGITNLAPYSFFSVASCNPPILTITHVNSQNSIAKDTLTNILETKECVVNMVTEPEIENMNLSCAAYPANKSEIDEIGIETVVSKLVKPPSIKASPVRYECRLRETLSLSDKPLGGVLILLDVVAVYVDNEVIEDELIQADLMQAVGKLGSNDYCRANADLTLQRPVI</sequence>
<keyword evidence="3" id="KW-0288">FMN</keyword>
<comment type="similarity">
    <text evidence="4">Belongs to the flavoredoxin family.</text>
</comment>
<name>A0ABY8C9R8_9GAMM</name>
<protein>
    <submittedName>
        <fullName evidence="6">Flavin reductase family protein</fullName>
    </submittedName>
</protein>
<evidence type="ECO:0000256" key="1">
    <source>
        <dbReference type="ARBA" id="ARBA00001917"/>
    </source>
</evidence>
<feature type="domain" description="Flavin reductase like" evidence="5">
    <location>
        <begin position="19"/>
        <end position="173"/>
    </location>
</feature>
<dbReference type="SUPFAM" id="SSF50475">
    <property type="entry name" value="FMN-binding split barrel"/>
    <property type="match status" value="1"/>
</dbReference>
<evidence type="ECO:0000256" key="4">
    <source>
        <dbReference type="ARBA" id="ARBA00038054"/>
    </source>
</evidence>
<gene>
    <name evidence="6" type="ORF">NR989_00270</name>
</gene>
<dbReference type="EMBL" id="CP102381">
    <property type="protein sequence ID" value="WEJ62711.1"/>
    <property type="molecule type" value="Genomic_DNA"/>
</dbReference>
<dbReference type="PANTHER" id="PTHR33798">
    <property type="entry name" value="FLAVOPROTEIN OXYGENASE"/>
    <property type="match status" value="1"/>
</dbReference>
<evidence type="ECO:0000313" key="7">
    <source>
        <dbReference type="Proteomes" id="UP001222275"/>
    </source>
</evidence>
<keyword evidence="2" id="KW-0285">Flavoprotein</keyword>
<dbReference type="PANTHER" id="PTHR33798:SF5">
    <property type="entry name" value="FLAVIN REDUCTASE LIKE DOMAIN-CONTAINING PROTEIN"/>
    <property type="match status" value="1"/>
</dbReference>
<accession>A0ABY8C9R8</accession>
<evidence type="ECO:0000256" key="2">
    <source>
        <dbReference type="ARBA" id="ARBA00022630"/>
    </source>
</evidence>
<proteinExistence type="inferred from homology"/>
<dbReference type="Gene3D" id="2.30.110.10">
    <property type="entry name" value="Electron Transport, Fmn-binding Protein, Chain A"/>
    <property type="match status" value="1"/>
</dbReference>
<evidence type="ECO:0000313" key="6">
    <source>
        <dbReference type="EMBL" id="WEJ62711.1"/>
    </source>
</evidence>